<dbReference type="GO" id="GO:0000463">
    <property type="term" value="P:maturation of LSU-rRNA from tricistronic rRNA transcript (SSU-rRNA, 5.8S rRNA, LSU-rRNA)"/>
    <property type="evidence" value="ECO:0007669"/>
    <property type="project" value="UniProtKB-UniRule"/>
</dbReference>
<feature type="repeat" description="WD" evidence="7">
    <location>
        <begin position="349"/>
        <end position="391"/>
    </location>
</feature>
<dbReference type="Proteomes" id="UP000266673">
    <property type="component" value="Unassembled WGS sequence"/>
</dbReference>
<dbReference type="PROSITE" id="PS00678">
    <property type="entry name" value="WD_REPEATS_1"/>
    <property type="match status" value="2"/>
</dbReference>
<keyword evidence="1 6" id="KW-0690">Ribosome biogenesis</keyword>
<keyword evidence="3 7" id="KW-0853">WD repeat</keyword>
<dbReference type="PANTHER" id="PTHR19855">
    <property type="entry name" value="WD40 REPEAT PROTEIN 12, 37"/>
    <property type="match status" value="1"/>
</dbReference>
<dbReference type="Pfam" id="PF08154">
    <property type="entry name" value="NLE"/>
    <property type="match status" value="1"/>
</dbReference>
<dbReference type="GO" id="GO:0030687">
    <property type="term" value="C:preribosome, large subunit precursor"/>
    <property type="evidence" value="ECO:0007669"/>
    <property type="project" value="UniProtKB-UniRule"/>
</dbReference>
<dbReference type="InterPro" id="IPR019775">
    <property type="entry name" value="WD40_repeat_CS"/>
</dbReference>
<dbReference type="STRING" id="44941.A0A397TTF2"/>
<dbReference type="InterPro" id="IPR028599">
    <property type="entry name" value="WDR12/Ytm1"/>
</dbReference>
<evidence type="ECO:0000256" key="6">
    <source>
        <dbReference type="HAMAP-Rule" id="MF_03029"/>
    </source>
</evidence>
<gene>
    <name evidence="6" type="primary">YTM1</name>
    <name evidence="9" type="ORF">C2G38_1993481</name>
</gene>
<sequence length="438" mass="49734">MDTLQEEENQIQVRFVTQQKEYAVTDSAILVPTKLRRYGLSEIINHLLGFEKPVPFDFMIDNQFLRTSLEEYLQTKELSTENILTIEYVESMLPPTSLSTFQHDDWISAVKGYNKSLFLTGSYDNHVRIFNTSGECLQTLLGHIAPIKSVAWVSVTGKSKNYRNEHAICLSASQDRSIRSWQVSLTDGQYTPLYDCKGHKESVECISVNSSCTEFASVSLDSSILLWTTIQPEANEEIEKKSKRRKLNKDILAPIATMRGHVGPISSVMFDKNDSNKMYSGGWDHSIRVWDVETRTNIDTKVCFSSYICDKTVLGIACSDNLIASGHSDKLVRIWDPRTEDSAMVKLTLSSHKNWVSCVSWSPKSQFMLASGSYDGTVKIWDIRSRTPLYTIQNSNSQEKNSLMKKLFCIDWDFDMILSGGEDNQLHLYGTKTLDIQS</sequence>
<dbReference type="InterPro" id="IPR020472">
    <property type="entry name" value="WD40_PAC1"/>
</dbReference>
<accession>A0A397TTF2</accession>
<comment type="subcellular location">
    <subcellularLocation>
        <location evidence="6">Nucleus</location>
        <location evidence="6">Nucleolus</location>
    </subcellularLocation>
    <subcellularLocation>
        <location evidence="6">Nucleus</location>
        <location evidence="6">Nucleoplasm</location>
    </subcellularLocation>
</comment>
<evidence type="ECO:0000256" key="5">
    <source>
        <dbReference type="ARBA" id="ARBA00023242"/>
    </source>
</evidence>
<dbReference type="Gene3D" id="2.130.10.10">
    <property type="entry name" value="YVTN repeat-like/Quinoprotein amine dehydrogenase"/>
    <property type="match status" value="1"/>
</dbReference>
<dbReference type="InterPro" id="IPR012972">
    <property type="entry name" value="NLE"/>
</dbReference>
<comment type="similarity">
    <text evidence="6">Belongs to the WD repeat WDR12/YTM1 family.</text>
</comment>
<feature type="repeat" description="WD" evidence="7">
    <location>
        <begin position="319"/>
        <end position="345"/>
    </location>
</feature>
<dbReference type="GO" id="GO:0005730">
    <property type="term" value="C:nucleolus"/>
    <property type="evidence" value="ECO:0007669"/>
    <property type="project" value="UniProtKB-SubCell"/>
</dbReference>
<evidence type="ECO:0000313" key="9">
    <source>
        <dbReference type="EMBL" id="RIB01064.1"/>
    </source>
</evidence>
<evidence type="ECO:0000256" key="3">
    <source>
        <dbReference type="ARBA" id="ARBA00022574"/>
    </source>
</evidence>
<dbReference type="Pfam" id="PF00400">
    <property type="entry name" value="WD40"/>
    <property type="match status" value="6"/>
</dbReference>
<evidence type="ECO:0000256" key="7">
    <source>
        <dbReference type="PROSITE-ProRule" id="PRU00221"/>
    </source>
</evidence>
<evidence type="ECO:0000256" key="2">
    <source>
        <dbReference type="ARBA" id="ARBA00022552"/>
    </source>
</evidence>
<comment type="function">
    <text evidence="6">Component of the NOP7 complex, which is required for maturation of the 25S and 5.8S ribosomal RNAs and formation of the 60S ribosome.</text>
</comment>
<dbReference type="InterPro" id="IPR015943">
    <property type="entry name" value="WD40/YVTN_repeat-like_dom_sf"/>
</dbReference>
<dbReference type="PRINTS" id="PR00320">
    <property type="entry name" value="GPROTEINBRPT"/>
</dbReference>
<keyword evidence="2 6" id="KW-0698">rRNA processing</keyword>
<keyword evidence="4" id="KW-0677">Repeat</keyword>
<keyword evidence="10" id="KW-1185">Reference proteome</keyword>
<feature type="domain" description="NLE" evidence="8">
    <location>
        <begin position="11"/>
        <end position="73"/>
    </location>
</feature>
<evidence type="ECO:0000256" key="4">
    <source>
        <dbReference type="ARBA" id="ARBA00022737"/>
    </source>
</evidence>
<comment type="caution">
    <text evidence="9">The sequence shown here is derived from an EMBL/GenBank/DDBJ whole genome shotgun (WGS) entry which is preliminary data.</text>
</comment>
<evidence type="ECO:0000313" key="10">
    <source>
        <dbReference type="Proteomes" id="UP000266673"/>
    </source>
</evidence>
<dbReference type="PROSITE" id="PS50294">
    <property type="entry name" value="WD_REPEATS_REGION"/>
    <property type="match status" value="2"/>
</dbReference>
<dbReference type="SUPFAM" id="SSF50978">
    <property type="entry name" value="WD40 repeat-like"/>
    <property type="match status" value="1"/>
</dbReference>
<protein>
    <recommendedName>
        <fullName evidence="6">Ribosome biogenesis protein YTM1</fullName>
    </recommendedName>
</protein>
<dbReference type="EMBL" id="QKWP01003355">
    <property type="protein sequence ID" value="RIB01064.1"/>
    <property type="molecule type" value="Genomic_DNA"/>
</dbReference>
<dbReference type="GO" id="GO:0043021">
    <property type="term" value="F:ribonucleoprotein complex binding"/>
    <property type="evidence" value="ECO:0007669"/>
    <property type="project" value="UniProtKB-UniRule"/>
</dbReference>
<dbReference type="InterPro" id="IPR001680">
    <property type="entry name" value="WD40_rpt"/>
</dbReference>
<dbReference type="PROSITE" id="PS50082">
    <property type="entry name" value="WD_REPEATS_2"/>
    <property type="match status" value="4"/>
</dbReference>
<comment type="subunit">
    <text evidence="6">Component of the NOP7 complex, composed of ERB1, NOP7 and YTM1. Within the NOP7 complex ERB1 appears to interact directly with NOP7 and YTM1. The NOP7 complex also associates with the 66S pre-ribosome.</text>
</comment>
<dbReference type="OrthoDB" id="10251381at2759"/>
<dbReference type="AlphaFoldDB" id="A0A397TTF2"/>
<name>A0A397TTF2_9GLOM</name>
<dbReference type="InterPro" id="IPR036322">
    <property type="entry name" value="WD40_repeat_dom_sf"/>
</dbReference>
<dbReference type="CDD" id="cd00200">
    <property type="entry name" value="WD40"/>
    <property type="match status" value="1"/>
</dbReference>
<dbReference type="GO" id="GO:0000466">
    <property type="term" value="P:maturation of 5.8S rRNA from tricistronic rRNA transcript (SSU-rRNA, 5.8S rRNA, LSU-rRNA)"/>
    <property type="evidence" value="ECO:0007669"/>
    <property type="project" value="UniProtKB-UniRule"/>
</dbReference>
<dbReference type="HAMAP" id="MF_03029">
    <property type="entry name" value="WDR12"/>
    <property type="match status" value="1"/>
</dbReference>
<organism evidence="9 10">
    <name type="scientific">Gigaspora rosea</name>
    <dbReference type="NCBI Taxonomy" id="44941"/>
    <lineage>
        <taxon>Eukaryota</taxon>
        <taxon>Fungi</taxon>
        <taxon>Fungi incertae sedis</taxon>
        <taxon>Mucoromycota</taxon>
        <taxon>Glomeromycotina</taxon>
        <taxon>Glomeromycetes</taxon>
        <taxon>Diversisporales</taxon>
        <taxon>Gigasporaceae</taxon>
        <taxon>Gigaspora</taxon>
    </lineage>
</organism>
<dbReference type="SMART" id="SM00320">
    <property type="entry name" value="WD40"/>
    <property type="match status" value="7"/>
</dbReference>
<evidence type="ECO:0000259" key="8">
    <source>
        <dbReference type="Pfam" id="PF08154"/>
    </source>
</evidence>
<feature type="repeat" description="WD" evidence="7">
    <location>
        <begin position="258"/>
        <end position="300"/>
    </location>
</feature>
<keyword evidence="5 6" id="KW-0539">Nucleus</keyword>
<proteinExistence type="inferred from homology"/>
<feature type="repeat" description="WD" evidence="7">
    <location>
        <begin position="196"/>
        <end position="227"/>
    </location>
</feature>
<dbReference type="GO" id="GO:0005654">
    <property type="term" value="C:nucleoplasm"/>
    <property type="evidence" value="ECO:0007669"/>
    <property type="project" value="UniProtKB-SubCell"/>
</dbReference>
<reference evidence="9 10" key="1">
    <citation type="submission" date="2018-06" db="EMBL/GenBank/DDBJ databases">
        <title>Comparative genomics reveals the genomic features of Rhizophagus irregularis, R. cerebriforme, R. diaphanum and Gigaspora rosea, and their symbiotic lifestyle signature.</title>
        <authorList>
            <person name="Morin E."/>
            <person name="San Clemente H."/>
            <person name="Chen E.C.H."/>
            <person name="De La Providencia I."/>
            <person name="Hainaut M."/>
            <person name="Kuo A."/>
            <person name="Kohler A."/>
            <person name="Murat C."/>
            <person name="Tang N."/>
            <person name="Roy S."/>
            <person name="Loubradou J."/>
            <person name="Henrissat B."/>
            <person name="Grigoriev I.V."/>
            <person name="Corradi N."/>
            <person name="Roux C."/>
            <person name="Martin F.M."/>
        </authorList>
    </citation>
    <scope>NUCLEOTIDE SEQUENCE [LARGE SCALE GENOMIC DNA]</scope>
    <source>
        <strain evidence="9 10">DAOM 194757</strain>
    </source>
</reference>
<dbReference type="PANTHER" id="PTHR19855:SF11">
    <property type="entry name" value="RIBOSOME BIOGENESIS PROTEIN WDR12"/>
    <property type="match status" value="1"/>
</dbReference>
<evidence type="ECO:0000256" key="1">
    <source>
        <dbReference type="ARBA" id="ARBA00022517"/>
    </source>
</evidence>